<keyword evidence="3" id="KW-1185">Reference proteome</keyword>
<dbReference type="Proteomes" id="UP000030680">
    <property type="component" value="Unassembled WGS sequence"/>
</dbReference>
<feature type="region of interest" description="Disordered" evidence="1">
    <location>
        <begin position="62"/>
        <end position="91"/>
    </location>
</feature>
<reference evidence="3" key="1">
    <citation type="journal article" date="2013" name="Science">
        <title>Gene transfer from bacteria and archaea facilitated evolution of an extremophilic eukaryote.</title>
        <authorList>
            <person name="Schonknecht G."/>
            <person name="Chen W.H."/>
            <person name="Ternes C.M."/>
            <person name="Barbier G.G."/>
            <person name="Shrestha R.P."/>
            <person name="Stanke M."/>
            <person name="Brautigam A."/>
            <person name="Baker B.J."/>
            <person name="Banfield J.F."/>
            <person name="Garavito R.M."/>
            <person name="Carr K."/>
            <person name="Wilkerson C."/>
            <person name="Rensing S.A."/>
            <person name="Gagneul D."/>
            <person name="Dickenson N.E."/>
            <person name="Oesterhelt C."/>
            <person name="Lercher M.J."/>
            <person name="Weber A.P."/>
        </authorList>
    </citation>
    <scope>NUCLEOTIDE SEQUENCE [LARGE SCALE GENOMIC DNA]</scope>
    <source>
        <strain evidence="3">074W</strain>
    </source>
</reference>
<feature type="region of interest" description="Disordered" evidence="1">
    <location>
        <begin position="257"/>
        <end position="276"/>
    </location>
</feature>
<accession>M2XNV3</accession>
<evidence type="ECO:0000313" key="2">
    <source>
        <dbReference type="EMBL" id="EME31837.1"/>
    </source>
</evidence>
<organism evidence="2 3">
    <name type="scientific">Galdieria sulphuraria</name>
    <name type="common">Red alga</name>
    <dbReference type="NCBI Taxonomy" id="130081"/>
    <lineage>
        <taxon>Eukaryota</taxon>
        <taxon>Rhodophyta</taxon>
        <taxon>Bangiophyceae</taxon>
        <taxon>Galdieriales</taxon>
        <taxon>Galdieriaceae</taxon>
        <taxon>Galdieria</taxon>
    </lineage>
</organism>
<evidence type="ECO:0000313" key="3">
    <source>
        <dbReference type="Proteomes" id="UP000030680"/>
    </source>
</evidence>
<dbReference type="RefSeq" id="XP_005708357.1">
    <property type="nucleotide sequence ID" value="XM_005708300.1"/>
</dbReference>
<dbReference type="KEGG" id="gsl:Gasu_09110"/>
<sequence length="276" mass="31543">MSVLLRIPRKRKEKPLSFLQVELVSNKCAKKQSSSNEETVTNSSISQKGKKRLFTHVLTLEGSETANTEGNEKSWSTNKRHSSFGNNSEQKNTLETNVTSEWKFLDLVDVSEGYASPFTLNGDTLVKEYIGELTTEPFNSFQKEKGDFVYDLYELSCPTMMPVHDIGLPIRVLTNALDEDWLVAEDEEVLEDGFSSDTNRTYDYPETPASLTEDDGFYSENWYDIDEDSDEFDDEEGKVPALWRTEELLRKLQRTTIYESSSSSYNSERSSSDLNF</sequence>
<dbReference type="GeneID" id="17090455"/>
<proteinExistence type="predicted"/>
<dbReference type="OrthoDB" id="10411046at2759"/>
<gene>
    <name evidence="2" type="ORF">Gasu_09110</name>
</gene>
<feature type="compositionally biased region" description="Low complexity" evidence="1">
    <location>
        <begin position="258"/>
        <end position="269"/>
    </location>
</feature>
<dbReference type="AlphaFoldDB" id="M2XNV3"/>
<protein>
    <recommendedName>
        <fullName evidence="4">Transcription factor Iwr1 domain-containing protein</fullName>
    </recommendedName>
</protein>
<dbReference type="Gramene" id="EME31837">
    <property type="protein sequence ID" value="EME31837"/>
    <property type="gene ID" value="Gasu_09110"/>
</dbReference>
<dbReference type="EMBL" id="KB454489">
    <property type="protein sequence ID" value="EME31837.1"/>
    <property type="molecule type" value="Genomic_DNA"/>
</dbReference>
<evidence type="ECO:0000256" key="1">
    <source>
        <dbReference type="SAM" id="MobiDB-lite"/>
    </source>
</evidence>
<name>M2XNV3_GALSU</name>
<evidence type="ECO:0008006" key="4">
    <source>
        <dbReference type="Google" id="ProtNLM"/>
    </source>
</evidence>